<protein>
    <submittedName>
        <fullName evidence="2">DUF559 domain-containing protein</fullName>
    </submittedName>
</protein>
<dbReference type="InterPro" id="IPR011335">
    <property type="entry name" value="Restrct_endonuc-II-like"/>
</dbReference>
<dbReference type="Gene3D" id="3.40.960.10">
    <property type="entry name" value="VSR Endonuclease"/>
    <property type="match status" value="1"/>
</dbReference>
<dbReference type="RefSeq" id="WP_340288230.1">
    <property type="nucleotide sequence ID" value="NZ_JBBJUP010000006.1"/>
</dbReference>
<name>A0ABU8T5E0_9PSEU</name>
<organism evidence="2 3">
    <name type="scientific">Pseudonocardia spirodelae</name>
    <dbReference type="NCBI Taxonomy" id="3133431"/>
    <lineage>
        <taxon>Bacteria</taxon>
        <taxon>Bacillati</taxon>
        <taxon>Actinomycetota</taxon>
        <taxon>Actinomycetes</taxon>
        <taxon>Pseudonocardiales</taxon>
        <taxon>Pseudonocardiaceae</taxon>
        <taxon>Pseudonocardia</taxon>
    </lineage>
</organism>
<dbReference type="Proteomes" id="UP001364211">
    <property type="component" value="Unassembled WGS sequence"/>
</dbReference>
<dbReference type="SUPFAM" id="SSF52980">
    <property type="entry name" value="Restriction endonuclease-like"/>
    <property type="match status" value="1"/>
</dbReference>
<dbReference type="InterPro" id="IPR049468">
    <property type="entry name" value="Restrct_endonuc-II-like_dom"/>
</dbReference>
<feature type="domain" description="Restriction endonuclease type II-like" evidence="1">
    <location>
        <begin position="196"/>
        <end position="286"/>
    </location>
</feature>
<proteinExistence type="predicted"/>
<dbReference type="Pfam" id="PF18741">
    <property type="entry name" value="MTES_1575"/>
    <property type="match status" value="1"/>
</dbReference>
<dbReference type="EMBL" id="JBBJUP010000006">
    <property type="protein sequence ID" value="MEJ8279161.1"/>
    <property type="molecule type" value="Genomic_DNA"/>
</dbReference>
<accession>A0ABU8T5E0</accession>
<evidence type="ECO:0000313" key="3">
    <source>
        <dbReference type="Proteomes" id="UP001364211"/>
    </source>
</evidence>
<gene>
    <name evidence="2" type="ORF">WJX68_09490</name>
</gene>
<comment type="caution">
    <text evidence="2">The sequence shown here is derived from an EMBL/GenBank/DDBJ whole genome shotgun (WGS) entry which is preliminary data.</text>
</comment>
<reference evidence="2 3" key="1">
    <citation type="submission" date="2024-03" db="EMBL/GenBank/DDBJ databases">
        <title>Draft genome sequence of Pseudonocardia sp. DW16-2.</title>
        <authorList>
            <person name="Duangmal K."/>
        </authorList>
    </citation>
    <scope>NUCLEOTIDE SEQUENCE [LARGE SCALE GENOMIC DNA]</scope>
    <source>
        <strain evidence="2 3">DW16-2</strain>
    </source>
</reference>
<evidence type="ECO:0000259" key="1">
    <source>
        <dbReference type="Pfam" id="PF18741"/>
    </source>
</evidence>
<evidence type="ECO:0000313" key="2">
    <source>
        <dbReference type="EMBL" id="MEJ8279161.1"/>
    </source>
</evidence>
<keyword evidence="3" id="KW-1185">Reference proteome</keyword>
<sequence length="288" mass="31343">MRYQDVLRHQDGVISREQARRCGTSAFVLRGRVARGELTEIHPGVFRSSAHRPTDGATLLAAALWAGPDATLHGPGAAVALGQLPALPRGAPVDVTVGRRVRRTAPPGIRLRRRDLPAADRVGARGITVTSPGLTALETAAALPDGAAFLDRVLQRGLSLAEVTRAHHRNLGARGMARAGDLLVEAADRADSRAERRLIGHLRRAGVDGFVRGLGFRRWEIDIAFPARRLAVEVDGWAFHSDPARFRADRAKQNALVMAGWTVLRFTWHDIRDRPDATVARIVGALRR</sequence>